<dbReference type="EMBL" id="MPIN01000015">
    <property type="protein sequence ID" value="OJH35294.1"/>
    <property type="molecule type" value="Genomic_DNA"/>
</dbReference>
<protein>
    <submittedName>
        <fullName evidence="1">DofA protein</fullName>
    </submittedName>
</protein>
<dbReference type="OrthoDB" id="5512470at2"/>
<evidence type="ECO:0000313" key="2">
    <source>
        <dbReference type="Proteomes" id="UP000182229"/>
    </source>
</evidence>
<proteinExistence type="predicted"/>
<comment type="caution">
    <text evidence="1">The sequence shown here is derived from an EMBL/GenBank/DDBJ whole genome shotgun (WGS) entry which is preliminary data.</text>
</comment>
<evidence type="ECO:0000313" key="1">
    <source>
        <dbReference type="EMBL" id="OJH35294.1"/>
    </source>
</evidence>
<gene>
    <name evidence="1" type="ORF">BON30_39370</name>
</gene>
<keyword evidence="2" id="KW-1185">Reference proteome</keyword>
<reference evidence="1 2" key="2">
    <citation type="submission" date="2016-12" db="EMBL/GenBank/DDBJ databases">
        <title>Draft Genome Sequence of Cystobacter ferrugineus Strain Cbfe23.</title>
        <authorList>
            <person name="Akbar S."/>
            <person name="Dowd S.E."/>
            <person name="Stevens D.C."/>
        </authorList>
    </citation>
    <scope>NUCLEOTIDE SEQUENCE [LARGE SCALE GENOMIC DNA]</scope>
    <source>
        <strain evidence="1 2">Cbfe23</strain>
    </source>
</reference>
<name>A0A1L9AZ66_9BACT</name>
<reference evidence="2" key="1">
    <citation type="submission" date="2016-11" db="EMBL/GenBank/DDBJ databases">
        <authorList>
            <person name="Shukria A."/>
            <person name="Stevens D.C."/>
        </authorList>
    </citation>
    <scope>NUCLEOTIDE SEQUENCE [LARGE SCALE GENOMIC DNA]</scope>
    <source>
        <strain evidence="2">Cbfe23</strain>
    </source>
</reference>
<dbReference type="AlphaFoldDB" id="A0A1L9AZ66"/>
<dbReference type="RefSeq" id="WP_071903708.1">
    <property type="nucleotide sequence ID" value="NZ_MPIN01000015.1"/>
</dbReference>
<dbReference type="Proteomes" id="UP000182229">
    <property type="component" value="Unassembled WGS sequence"/>
</dbReference>
<organism evidence="1 2">
    <name type="scientific">Cystobacter ferrugineus</name>
    <dbReference type="NCBI Taxonomy" id="83449"/>
    <lineage>
        <taxon>Bacteria</taxon>
        <taxon>Pseudomonadati</taxon>
        <taxon>Myxococcota</taxon>
        <taxon>Myxococcia</taxon>
        <taxon>Myxococcales</taxon>
        <taxon>Cystobacterineae</taxon>
        <taxon>Archangiaceae</taxon>
        <taxon>Cystobacter</taxon>
    </lineage>
</organism>
<sequence>MFATATTTNTATAAPPNYKTALINRVFFIRWEQPPSAQDIQLVTARFREAYEAHRQQLCVVIVTGAKARVPNSEQRKALFKMLEDHRKYICELHLLMEGNELQHNLQRIIASAQLIVTRIYDSNYARLHKTPDAIAPFLTSRLKADGNRIINDARLLGVLH</sequence>
<accession>A0A1L9AZ66</accession>